<dbReference type="GO" id="GO:0004519">
    <property type="term" value="F:endonuclease activity"/>
    <property type="evidence" value="ECO:0007669"/>
    <property type="project" value="UniProtKB-KW"/>
</dbReference>
<dbReference type="GO" id="GO:0003676">
    <property type="term" value="F:nucleic acid binding"/>
    <property type="evidence" value="ECO:0007669"/>
    <property type="project" value="InterPro"/>
</dbReference>
<dbReference type="EMBL" id="FNNH01000013">
    <property type="protein sequence ID" value="SDW47908.1"/>
    <property type="molecule type" value="Genomic_DNA"/>
</dbReference>
<evidence type="ECO:0000259" key="1">
    <source>
        <dbReference type="Pfam" id="PF13358"/>
    </source>
</evidence>
<keyword evidence="2" id="KW-0378">Hydrolase</keyword>
<keyword evidence="2" id="KW-0255">Endonuclease</keyword>
<dbReference type="InterPro" id="IPR036397">
    <property type="entry name" value="RNaseH_sf"/>
</dbReference>
<dbReference type="InterPro" id="IPR038717">
    <property type="entry name" value="Tc1-like_DDE_dom"/>
</dbReference>
<accession>A0A1H2TW24</accession>
<dbReference type="PANTHER" id="PTHR46564:SF1">
    <property type="entry name" value="TRANSPOSASE"/>
    <property type="match status" value="1"/>
</dbReference>
<keyword evidence="2" id="KW-0540">Nuclease</keyword>
<sequence length="168" mass="18891">NERRIFQEKIATYEAAGRAIVYIDESGFAQDAPRTHGYAPAGQRCHGTHDWHAPGRINAIGTLIGKLLLTVSLFALNISADVFHGWARQDLLPKLPSHAVVVMDNAAFHKRQDTRDAIQNAGHTLEYLPAYSPDLNPIEHKWAQAKALRKQQRQTVEMLLNLIHFDHS</sequence>
<evidence type="ECO:0000313" key="2">
    <source>
        <dbReference type="EMBL" id="SDW47908.1"/>
    </source>
</evidence>
<feature type="non-terminal residue" evidence="2">
    <location>
        <position position="1"/>
    </location>
</feature>
<evidence type="ECO:0000313" key="3">
    <source>
        <dbReference type="Proteomes" id="UP000183454"/>
    </source>
</evidence>
<feature type="domain" description="Tc1-like transposase DDE" evidence="1">
    <location>
        <begin position="20"/>
        <end position="153"/>
    </location>
</feature>
<proteinExistence type="predicted"/>
<organism evidence="2 3">
    <name type="scientific">Nitrosomonas communis</name>
    <dbReference type="NCBI Taxonomy" id="44574"/>
    <lineage>
        <taxon>Bacteria</taxon>
        <taxon>Pseudomonadati</taxon>
        <taxon>Pseudomonadota</taxon>
        <taxon>Betaproteobacteria</taxon>
        <taxon>Nitrosomonadales</taxon>
        <taxon>Nitrosomonadaceae</taxon>
        <taxon>Nitrosomonas</taxon>
    </lineage>
</organism>
<dbReference type="PANTHER" id="PTHR46564">
    <property type="entry name" value="TRANSPOSASE"/>
    <property type="match status" value="1"/>
</dbReference>
<protein>
    <submittedName>
        <fullName evidence="2">DDE superfamily endonuclease</fullName>
    </submittedName>
</protein>
<dbReference type="Gene3D" id="3.30.420.10">
    <property type="entry name" value="Ribonuclease H-like superfamily/Ribonuclease H"/>
    <property type="match status" value="1"/>
</dbReference>
<dbReference type="Pfam" id="PF13358">
    <property type="entry name" value="DDE_3"/>
    <property type="match status" value="1"/>
</dbReference>
<dbReference type="AlphaFoldDB" id="A0A1H2TW24"/>
<reference evidence="2 3" key="1">
    <citation type="submission" date="2016-10" db="EMBL/GenBank/DDBJ databases">
        <authorList>
            <person name="de Groot N.N."/>
        </authorList>
    </citation>
    <scope>NUCLEOTIDE SEQUENCE [LARGE SCALE GENOMIC DNA]</scope>
    <source>
        <strain evidence="2 3">Nm110</strain>
    </source>
</reference>
<name>A0A1H2TW24_9PROT</name>
<gene>
    <name evidence="2" type="ORF">SAMN05421882_10131</name>
</gene>
<dbReference type="Proteomes" id="UP000183454">
    <property type="component" value="Unassembled WGS sequence"/>
</dbReference>
<dbReference type="RefSeq" id="WP_244505755.1">
    <property type="nucleotide sequence ID" value="NZ_FNNH01000013.1"/>
</dbReference>